<dbReference type="Proteomes" id="UP000460718">
    <property type="component" value="Unassembled WGS sequence"/>
</dbReference>
<organism evidence="1 2">
    <name type="scientific">Phytophthora fragariae</name>
    <dbReference type="NCBI Taxonomy" id="53985"/>
    <lineage>
        <taxon>Eukaryota</taxon>
        <taxon>Sar</taxon>
        <taxon>Stramenopiles</taxon>
        <taxon>Oomycota</taxon>
        <taxon>Peronosporomycetes</taxon>
        <taxon>Peronosporales</taxon>
        <taxon>Peronosporaceae</taxon>
        <taxon>Phytophthora</taxon>
    </lineage>
</organism>
<proteinExistence type="predicted"/>
<protein>
    <submittedName>
        <fullName evidence="1">Uncharacterized protein</fullName>
    </submittedName>
</protein>
<sequence length="86" mass="9752">MAMDKAAEDGNLEMVKWLHHNRTEGCSTFAVDLAAASGHLDVINCKFLAENRTEGGTFAAYEFAEEEGHLEILRWFDEHKPTFLEH</sequence>
<dbReference type="SUPFAM" id="SSF140860">
    <property type="entry name" value="Pseudo ankyrin repeat-like"/>
    <property type="match status" value="1"/>
</dbReference>
<comment type="caution">
    <text evidence="1">The sequence shown here is derived from an EMBL/GenBank/DDBJ whole genome shotgun (WGS) entry which is preliminary data.</text>
</comment>
<name>A0A6A3LDB7_9STRA</name>
<accession>A0A6A3LDB7</accession>
<reference evidence="1 2" key="1">
    <citation type="submission" date="2018-09" db="EMBL/GenBank/DDBJ databases">
        <title>Genomic investigation of the strawberry pathogen Phytophthora fragariae indicates pathogenicity is determined by transcriptional variation in three key races.</title>
        <authorList>
            <person name="Adams T.M."/>
            <person name="Armitage A.D."/>
            <person name="Sobczyk M.K."/>
            <person name="Bates H.J."/>
            <person name="Dunwell J.M."/>
            <person name="Nellist C.F."/>
            <person name="Harrison R.J."/>
        </authorList>
    </citation>
    <scope>NUCLEOTIDE SEQUENCE [LARGE SCALE GENOMIC DNA]</scope>
    <source>
        <strain evidence="1 2">SCRP245</strain>
    </source>
</reference>
<dbReference type="AlphaFoldDB" id="A0A6A3LDB7"/>
<dbReference type="PANTHER" id="PTHR46586:SF3">
    <property type="entry name" value="ANKYRIN REPEAT-CONTAINING PROTEIN"/>
    <property type="match status" value="1"/>
</dbReference>
<dbReference type="EMBL" id="QXFW01000330">
    <property type="protein sequence ID" value="KAE9015857.1"/>
    <property type="molecule type" value="Genomic_DNA"/>
</dbReference>
<dbReference type="InterPro" id="IPR036770">
    <property type="entry name" value="Ankyrin_rpt-contain_sf"/>
</dbReference>
<evidence type="ECO:0000313" key="1">
    <source>
        <dbReference type="EMBL" id="KAE9015857.1"/>
    </source>
</evidence>
<dbReference type="Pfam" id="PF13637">
    <property type="entry name" value="Ank_4"/>
    <property type="match status" value="1"/>
</dbReference>
<dbReference type="Gene3D" id="1.25.40.20">
    <property type="entry name" value="Ankyrin repeat-containing domain"/>
    <property type="match status" value="1"/>
</dbReference>
<evidence type="ECO:0000313" key="2">
    <source>
        <dbReference type="Proteomes" id="UP000460718"/>
    </source>
</evidence>
<dbReference type="InterPro" id="IPR052050">
    <property type="entry name" value="SecEffector_AnkRepeat"/>
</dbReference>
<dbReference type="PANTHER" id="PTHR46586">
    <property type="entry name" value="ANKYRIN REPEAT-CONTAINING PROTEIN"/>
    <property type="match status" value="1"/>
</dbReference>
<gene>
    <name evidence="1" type="ORF">PF011_g7418</name>
</gene>
<dbReference type="InterPro" id="IPR002110">
    <property type="entry name" value="Ankyrin_rpt"/>
</dbReference>